<evidence type="ECO:0000313" key="1">
    <source>
        <dbReference type="EMBL" id="WPC72684.1"/>
    </source>
</evidence>
<name>A0ABZ0Q8B9_9VIBR</name>
<dbReference type="EMBL" id="CP138203">
    <property type="protein sequence ID" value="WPC72684.1"/>
    <property type="molecule type" value="Genomic_DNA"/>
</dbReference>
<dbReference type="RefSeq" id="WP_261892301.1">
    <property type="nucleotide sequence ID" value="NZ_AP024895.1"/>
</dbReference>
<reference evidence="1 2" key="1">
    <citation type="submission" date="2023-11" db="EMBL/GenBank/DDBJ databases">
        <title>Plant-associative lifestyle of Vibrio porteresiae and its evolutionary dynamics.</title>
        <authorList>
            <person name="Rameshkumar N."/>
            <person name="Kirti K."/>
        </authorList>
    </citation>
    <scope>NUCLEOTIDE SEQUENCE [LARGE SCALE GENOMIC DNA]</scope>
    <source>
        <strain evidence="1 2">MSSRF30</strain>
    </source>
</reference>
<proteinExistence type="predicted"/>
<evidence type="ECO:0000313" key="2">
    <source>
        <dbReference type="Proteomes" id="UP001304071"/>
    </source>
</evidence>
<gene>
    <name evidence="1" type="ORF">R8Z52_11150</name>
</gene>
<accession>A0ABZ0Q8B9</accession>
<keyword evidence="2" id="KW-1185">Reference proteome</keyword>
<dbReference type="Proteomes" id="UP001304071">
    <property type="component" value="Chromosome 1"/>
</dbReference>
<protein>
    <submittedName>
        <fullName evidence="1">Uncharacterized protein</fullName>
    </submittedName>
</protein>
<sequence length="80" mass="9034">MTTPFDVQYPKKAPLSLVKKTLKALNKIGTGAARFRVTNRYGYQTLSLGGADRLVKLGDTIVVFNRHSDYETFIDNPRRC</sequence>
<organism evidence="1 2">
    <name type="scientific">Vibrio porteresiae DSM 19223</name>
    <dbReference type="NCBI Taxonomy" id="1123496"/>
    <lineage>
        <taxon>Bacteria</taxon>
        <taxon>Pseudomonadati</taxon>
        <taxon>Pseudomonadota</taxon>
        <taxon>Gammaproteobacteria</taxon>
        <taxon>Vibrionales</taxon>
        <taxon>Vibrionaceae</taxon>
        <taxon>Vibrio</taxon>
    </lineage>
</organism>